<organism evidence="8 9">
    <name type="scientific">Alteribacillus persepolensis</name>
    <dbReference type="NCBI Taxonomy" id="568899"/>
    <lineage>
        <taxon>Bacteria</taxon>
        <taxon>Bacillati</taxon>
        <taxon>Bacillota</taxon>
        <taxon>Bacilli</taxon>
        <taxon>Bacillales</taxon>
        <taxon>Bacillaceae</taxon>
        <taxon>Alteribacillus</taxon>
    </lineage>
</organism>
<dbReference type="SUPFAM" id="SSF51735">
    <property type="entry name" value="NAD(P)-binding Rossmann-fold domains"/>
    <property type="match status" value="1"/>
</dbReference>
<dbReference type="PANTHER" id="PTHR43880:SF12">
    <property type="entry name" value="ALCOHOL DEHYDROGENASE CLASS-3"/>
    <property type="match status" value="1"/>
</dbReference>
<gene>
    <name evidence="8" type="ORF">SAMN05192534_10313</name>
</gene>
<dbReference type="GO" id="GO:0005829">
    <property type="term" value="C:cytosol"/>
    <property type="evidence" value="ECO:0007669"/>
    <property type="project" value="TreeGrafter"/>
</dbReference>
<dbReference type="InterPro" id="IPR036291">
    <property type="entry name" value="NAD(P)-bd_dom_sf"/>
</dbReference>
<dbReference type="Proteomes" id="UP000199163">
    <property type="component" value="Unassembled WGS sequence"/>
</dbReference>
<keyword evidence="9" id="KW-1185">Reference proteome</keyword>
<dbReference type="SUPFAM" id="SSF50129">
    <property type="entry name" value="GroES-like"/>
    <property type="match status" value="1"/>
</dbReference>
<feature type="domain" description="Enoyl reductase (ER)" evidence="7">
    <location>
        <begin position="12"/>
        <end position="361"/>
    </location>
</feature>
<keyword evidence="3 6" id="KW-0862">Zinc</keyword>
<dbReference type="Gene3D" id="3.90.180.10">
    <property type="entry name" value="Medium-chain alcohol dehydrogenases, catalytic domain"/>
    <property type="match status" value="1"/>
</dbReference>
<evidence type="ECO:0000256" key="4">
    <source>
        <dbReference type="ARBA" id="ARBA00023002"/>
    </source>
</evidence>
<dbReference type="GO" id="GO:0046294">
    <property type="term" value="P:formaldehyde catabolic process"/>
    <property type="evidence" value="ECO:0007669"/>
    <property type="project" value="TreeGrafter"/>
</dbReference>
<evidence type="ECO:0000256" key="6">
    <source>
        <dbReference type="RuleBase" id="RU361277"/>
    </source>
</evidence>
<evidence type="ECO:0000313" key="9">
    <source>
        <dbReference type="Proteomes" id="UP000199163"/>
    </source>
</evidence>
<dbReference type="InterPro" id="IPR013154">
    <property type="entry name" value="ADH-like_N"/>
</dbReference>
<sequence length="364" mass="38937">MITKAAVVTEKGGPFHVKEITIDEPKANEVLVKMVGSGICHTDLVVRDQHFPVDLPAVLGHEGSGIVEKVGEGVTNVTPGDHVVLTYSSCGECESCWDGKPYACEHFFELNFGGNMLDGTKRLNDQERELSHLFGQSSFSYYAVANANNMVKVPKDVPLEMLGPLGCGIQTGCGAVLNKLKPEPGSALAVFGCGSVGLSAIMAAKIAGCTPIIAVDIHEDRLQLAKELGATHTIQSNEQDPIEKIMEWTKKGVLYSLETSGVPHVLRQSVDCLAVSGTAAIIGAPPIGTEVSLDVKTLRSERNITGVVEGSGIPQVFIPKLIDLYKQGMLPFDKLLSYYSLEDINQACEDAENGKSIKPVIVFS</sequence>
<protein>
    <submittedName>
        <fullName evidence="8">Benzyl alcohol dehydrogenase</fullName>
    </submittedName>
</protein>
<dbReference type="InterPro" id="IPR013149">
    <property type="entry name" value="ADH-like_C"/>
</dbReference>
<keyword evidence="4" id="KW-0560">Oxidoreductase</keyword>
<comment type="similarity">
    <text evidence="6">Belongs to the zinc-containing alcohol dehydrogenase family.</text>
</comment>
<dbReference type="InterPro" id="IPR011032">
    <property type="entry name" value="GroES-like_sf"/>
</dbReference>
<dbReference type="PANTHER" id="PTHR43880">
    <property type="entry name" value="ALCOHOL DEHYDROGENASE"/>
    <property type="match status" value="1"/>
</dbReference>
<dbReference type="Pfam" id="PF08240">
    <property type="entry name" value="ADH_N"/>
    <property type="match status" value="1"/>
</dbReference>
<proteinExistence type="inferred from homology"/>
<dbReference type="FunFam" id="3.40.50.720:FF:000003">
    <property type="entry name" value="S-(hydroxymethyl)glutathione dehydrogenase"/>
    <property type="match status" value="1"/>
</dbReference>
<keyword evidence="2 6" id="KW-0479">Metal-binding</keyword>
<dbReference type="GO" id="GO:0051903">
    <property type="term" value="F:S-(hydroxymethyl)glutathione dehydrogenase [NAD(P)+] activity"/>
    <property type="evidence" value="ECO:0007669"/>
    <property type="project" value="TreeGrafter"/>
</dbReference>
<dbReference type="PROSITE" id="PS00059">
    <property type="entry name" value="ADH_ZINC"/>
    <property type="match status" value="1"/>
</dbReference>
<dbReference type="InterPro" id="IPR020843">
    <property type="entry name" value="ER"/>
</dbReference>
<reference evidence="8 9" key="1">
    <citation type="submission" date="2016-10" db="EMBL/GenBank/DDBJ databases">
        <authorList>
            <person name="de Groot N.N."/>
        </authorList>
    </citation>
    <scope>NUCLEOTIDE SEQUENCE [LARGE SCALE GENOMIC DNA]</scope>
    <source>
        <strain evidence="8 9">DSM 21632</strain>
    </source>
</reference>
<name>A0A1G8ATP4_9BACI</name>
<evidence type="ECO:0000313" key="8">
    <source>
        <dbReference type="EMBL" id="SDH24287.1"/>
    </source>
</evidence>
<dbReference type="SMART" id="SM00829">
    <property type="entry name" value="PKS_ER"/>
    <property type="match status" value="1"/>
</dbReference>
<evidence type="ECO:0000259" key="7">
    <source>
        <dbReference type="SMART" id="SM00829"/>
    </source>
</evidence>
<dbReference type="RefSeq" id="WP_091271575.1">
    <property type="nucleotide sequence ID" value="NZ_FNDK01000003.1"/>
</dbReference>
<dbReference type="CDD" id="cd08278">
    <property type="entry name" value="benzyl_alcohol_DH"/>
    <property type="match status" value="1"/>
</dbReference>
<evidence type="ECO:0000256" key="5">
    <source>
        <dbReference type="ARBA" id="ARBA00023027"/>
    </source>
</evidence>
<dbReference type="OrthoDB" id="9806940at2"/>
<evidence type="ECO:0000256" key="2">
    <source>
        <dbReference type="ARBA" id="ARBA00022723"/>
    </source>
</evidence>
<evidence type="ECO:0000256" key="3">
    <source>
        <dbReference type="ARBA" id="ARBA00022833"/>
    </source>
</evidence>
<dbReference type="InterPro" id="IPR002328">
    <property type="entry name" value="ADH_Zn_CS"/>
</dbReference>
<dbReference type="AlphaFoldDB" id="A0A1G8ATP4"/>
<evidence type="ECO:0000256" key="1">
    <source>
        <dbReference type="ARBA" id="ARBA00001947"/>
    </source>
</evidence>
<comment type="cofactor">
    <cofactor evidence="1 6">
        <name>Zn(2+)</name>
        <dbReference type="ChEBI" id="CHEBI:29105"/>
    </cofactor>
</comment>
<keyword evidence="5" id="KW-0520">NAD</keyword>
<accession>A0A1G8ATP4</accession>
<dbReference type="GO" id="GO:0008270">
    <property type="term" value="F:zinc ion binding"/>
    <property type="evidence" value="ECO:0007669"/>
    <property type="project" value="InterPro"/>
</dbReference>
<dbReference type="EMBL" id="FNDK01000003">
    <property type="protein sequence ID" value="SDH24287.1"/>
    <property type="molecule type" value="Genomic_DNA"/>
</dbReference>
<dbReference type="Gene3D" id="3.40.50.720">
    <property type="entry name" value="NAD(P)-binding Rossmann-like Domain"/>
    <property type="match status" value="1"/>
</dbReference>
<dbReference type="Pfam" id="PF00107">
    <property type="entry name" value="ADH_zinc_N"/>
    <property type="match status" value="1"/>
</dbReference>
<dbReference type="STRING" id="568899.SAMN05192534_10313"/>